<evidence type="ECO:0000313" key="2">
    <source>
        <dbReference type="Proteomes" id="UP000694846"/>
    </source>
</evidence>
<organism evidence="2 3">
    <name type="scientific">Sipha flava</name>
    <name type="common">yellow sugarcane aphid</name>
    <dbReference type="NCBI Taxonomy" id="143950"/>
    <lineage>
        <taxon>Eukaryota</taxon>
        <taxon>Metazoa</taxon>
        <taxon>Ecdysozoa</taxon>
        <taxon>Arthropoda</taxon>
        <taxon>Hexapoda</taxon>
        <taxon>Insecta</taxon>
        <taxon>Pterygota</taxon>
        <taxon>Neoptera</taxon>
        <taxon>Paraneoptera</taxon>
        <taxon>Hemiptera</taxon>
        <taxon>Sternorrhyncha</taxon>
        <taxon>Aphidomorpha</taxon>
        <taxon>Aphidoidea</taxon>
        <taxon>Aphididae</taxon>
        <taxon>Sipha</taxon>
    </lineage>
</organism>
<dbReference type="RefSeq" id="XP_025419336.1">
    <property type="nucleotide sequence ID" value="XM_025563551.1"/>
</dbReference>
<dbReference type="Proteomes" id="UP000694846">
    <property type="component" value="Unplaced"/>
</dbReference>
<accession>A0A8B8G9P6</accession>
<evidence type="ECO:0000313" key="3">
    <source>
        <dbReference type="RefSeq" id="XP_025419336.1"/>
    </source>
</evidence>
<dbReference type="OrthoDB" id="6605172at2759"/>
<dbReference type="GeneID" id="112689720"/>
<dbReference type="InterPro" id="IPR025398">
    <property type="entry name" value="DUF4371"/>
</dbReference>
<proteinExistence type="predicted"/>
<reference evidence="3" key="1">
    <citation type="submission" date="2025-08" db="UniProtKB">
        <authorList>
            <consortium name="RefSeq"/>
        </authorList>
    </citation>
    <scope>IDENTIFICATION</scope>
    <source>
        <tissue evidence="3">Whole body</tissue>
    </source>
</reference>
<dbReference type="AlphaFoldDB" id="A0A8B8G9P6"/>
<evidence type="ECO:0000259" key="1">
    <source>
        <dbReference type="Pfam" id="PF14291"/>
    </source>
</evidence>
<dbReference type="PANTHER" id="PTHR45749">
    <property type="match status" value="1"/>
</dbReference>
<name>A0A8B8G9P6_9HEMI</name>
<feature type="domain" description="DUF4371" evidence="1">
    <location>
        <begin position="84"/>
        <end position="232"/>
    </location>
</feature>
<keyword evidence="2" id="KW-1185">Reference proteome</keyword>
<sequence>MDLFNQNMDSTKLMVDNLERTEYSLEEQVAFCFFYRVMPSKKSSFTVIRVVGGVKSNVFSATGFNNWKNSLDKEATMKVLILITRGVFKEFIQFLTSNGDSILAVHLKNSPHNAMYLSPEIRNEMVSITGESIKSYIVKEVIECGPFSILMDETSDLSYKEQVSNFVRYVKFGNQNYTICEHIIALQETNQTTGEALTELILYILSKNNLLVENLVGRGYDGESNMRGAIKGVQSRIKEINPNALYTHCFSHNLNLVLINSLTGSRHTILKHFFGTVELIYSFIEGSPVRHSYFISKQKCPLRYTNDNTTCLHFTNCSGE</sequence>
<dbReference type="Pfam" id="PF14291">
    <property type="entry name" value="DUF4371"/>
    <property type="match status" value="1"/>
</dbReference>
<gene>
    <name evidence="3" type="primary">LOC112689720</name>
</gene>
<dbReference type="PANTHER" id="PTHR45749:SF21">
    <property type="entry name" value="DUF4371 DOMAIN-CONTAINING PROTEIN"/>
    <property type="match status" value="1"/>
</dbReference>
<protein>
    <submittedName>
        <fullName evidence="3">Zinc finger protein 862-like</fullName>
    </submittedName>
</protein>